<sequence>MVCWSCMIKRGFIFISLVYFCNWFAFSLRECQQGDFHFEYTECDKFGGRWRVAVPDVGTCTGGKPPAPVRGRDCSFSCPPGTFLHLQSQNCQSCPAGTYSLGGGIRYDDFLNLPKGFRIVNEISSAVSIQTSLIDSNDKVGNFDDPSFSCNGTGWQIRGGTLTYIPSPCLSTLLYNVKLVRPGFVRYKYIYPDSGVFLSFHVSLSSGPILLSWKAMVLHGQHRPIVIKSIEIRGVAYTQECTLCPNGTFSVANSGVCQPCQPGTYSNAGASSCSQCDKLSEYSGPKAAKCQLRPPCTVRDYYAVHSACDHDKKATINYRWSEPKICRSDLAGAVQLPESQLNVKCPPCNPGTFLRGGRCRICPKNYFSSGNEECQLCPANTQPDYEYSFIWWNELPENVTSTCQTLEGNTCDGSENWLPLGDRISTSHSRRDDVYLSLILEVAGFRSTANNDAQTPVGVVTFVFQTQCIGDCAFFFVEWIFVRSQLSTEERMQNRDVSFDEASLYVINVTNTINGGASRCLLCPVHQNTKECLPCPPGHFIVNESGSCAPCPAGTFLNTSNNVGPEACISCGPNLQSRQGVECVANCKLQFDDKQYDLSPLNGVYEAKSLEIFSRDGSRYFHLFNVSICGAVKATCKDTVDQLNPNSAPIPILYSDVCKVTVLPREADTLFANPLSIGDRLVGISSSLRFDQLTIPENVIEQWHFPQTFFLYKSFSVSRSCANGYYAILTFRCDPASNSSKISLPSTCPDGTCDGCLYQVVITSRFACPICSAEDYKEIVGECVHNLQTIHRIPAKHCILIGQDHTESTVVSCQSISVQVQLIIAVATAVIVFLFITVLLIRKKNQKLQYKYMKLVQSASGKDAELPGAESCALTEDEDDTASASDRILFVHGKGKSRTSGWLTLDRKSTTENGYESTALTAASD</sequence>
<dbReference type="Pfam" id="PF23031">
    <property type="entry name" value="GBD_ELAPOR1"/>
    <property type="match status" value="1"/>
</dbReference>
<keyword evidence="6" id="KW-0325">Glycoprotein</keyword>
<evidence type="ECO:0000313" key="10">
    <source>
        <dbReference type="Proteomes" id="UP000055048"/>
    </source>
</evidence>
<dbReference type="Gene3D" id="2.70.130.10">
    <property type="entry name" value="Mannose-6-phosphate receptor binding domain"/>
    <property type="match status" value="1"/>
</dbReference>
<reference evidence="9 10" key="1">
    <citation type="submission" date="2015-01" db="EMBL/GenBank/DDBJ databases">
        <title>Evolution of Trichinella species and genotypes.</title>
        <authorList>
            <person name="Korhonen P.K."/>
            <person name="Edoardo P."/>
            <person name="Giuseppe L.R."/>
            <person name="Gasser R.B."/>
        </authorList>
    </citation>
    <scope>NUCLEOTIDE SEQUENCE [LARGE SCALE GENOMIC DNA]</scope>
    <source>
        <strain evidence="9">ISS417</strain>
    </source>
</reference>
<dbReference type="Pfam" id="PF23087">
    <property type="entry name" value="MRH_ELAPOR1_9th"/>
    <property type="match status" value="1"/>
</dbReference>
<evidence type="ECO:0000256" key="1">
    <source>
        <dbReference type="ARBA" id="ARBA00004251"/>
    </source>
</evidence>
<dbReference type="SMART" id="SM01411">
    <property type="entry name" value="Ephrin_rec_like"/>
    <property type="match status" value="3"/>
</dbReference>
<keyword evidence="7" id="KW-0472">Membrane</keyword>
<comment type="subcellular location">
    <subcellularLocation>
        <location evidence="1">Cell membrane</location>
        <topology evidence="1">Single-pass type I membrane protein</topology>
    </subcellularLocation>
</comment>
<evidence type="ECO:0000256" key="7">
    <source>
        <dbReference type="SAM" id="Phobius"/>
    </source>
</evidence>
<dbReference type="Proteomes" id="UP000055048">
    <property type="component" value="Unassembled WGS sequence"/>
</dbReference>
<gene>
    <name evidence="9" type="ORF">T05_12934</name>
</gene>
<keyword evidence="7" id="KW-1133">Transmembrane helix</keyword>
<evidence type="ECO:0000256" key="4">
    <source>
        <dbReference type="ARBA" id="ARBA00022729"/>
    </source>
</evidence>
<evidence type="ECO:0000259" key="8">
    <source>
        <dbReference type="PROSITE" id="PS51914"/>
    </source>
</evidence>
<keyword evidence="5" id="KW-1015">Disulfide bond</keyword>
<dbReference type="EMBL" id="JYDJ01000036">
    <property type="protein sequence ID" value="KRX47919.1"/>
    <property type="molecule type" value="Genomic_DNA"/>
</dbReference>
<evidence type="ECO:0000256" key="3">
    <source>
        <dbReference type="ARBA" id="ARBA00022475"/>
    </source>
</evidence>
<keyword evidence="10" id="KW-1185">Reference proteome</keyword>
<feature type="transmembrane region" description="Helical" evidence="7">
    <location>
        <begin position="822"/>
        <end position="841"/>
    </location>
</feature>
<name>A0A0V0U9T8_9BILA</name>
<dbReference type="InterPro" id="IPR009011">
    <property type="entry name" value="Man6P_isomerase_rcpt-bd_dom_sf"/>
</dbReference>
<dbReference type="PROSITE" id="PS51914">
    <property type="entry name" value="MRH"/>
    <property type="match status" value="1"/>
</dbReference>
<dbReference type="InterPro" id="IPR039181">
    <property type="entry name" value="Elapor1/2"/>
</dbReference>
<dbReference type="InterPro" id="IPR056609">
    <property type="entry name" value="Elapor1-like_3rd"/>
</dbReference>
<dbReference type="InterPro" id="IPR056608">
    <property type="entry name" value="Elapor1/2_GBD"/>
</dbReference>
<dbReference type="InterPro" id="IPR056610">
    <property type="entry name" value="Elapor1/2_TNFR-like"/>
</dbReference>
<evidence type="ECO:0000313" key="9">
    <source>
        <dbReference type="EMBL" id="KRX47919.1"/>
    </source>
</evidence>
<comment type="similarity">
    <text evidence="2">Belongs to the ELAPOR family.</text>
</comment>
<dbReference type="PANTHER" id="PTHR22727:SF15">
    <property type="entry name" value="MRH DOMAIN-CONTAINING PROTEIN"/>
    <property type="match status" value="1"/>
</dbReference>
<dbReference type="SUPFAM" id="SSF50911">
    <property type="entry name" value="Mannose 6-phosphate receptor domain"/>
    <property type="match status" value="1"/>
</dbReference>
<dbReference type="InterPro" id="IPR056607">
    <property type="entry name" value="Elapor1/2_MRH"/>
</dbReference>
<dbReference type="InterPro" id="IPR044865">
    <property type="entry name" value="MRH_dom"/>
</dbReference>
<evidence type="ECO:0000256" key="2">
    <source>
        <dbReference type="ARBA" id="ARBA00007627"/>
    </source>
</evidence>
<keyword evidence="4" id="KW-0732">Signal</keyword>
<dbReference type="GO" id="GO:0005886">
    <property type="term" value="C:plasma membrane"/>
    <property type="evidence" value="ECO:0007669"/>
    <property type="project" value="UniProtKB-SubCell"/>
</dbReference>
<dbReference type="Pfam" id="PF23091">
    <property type="entry name" value="TNFR_ELAPOR1_6th"/>
    <property type="match status" value="1"/>
</dbReference>
<keyword evidence="3" id="KW-1003">Cell membrane</keyword>
<accession>A0A0V0U9T8</accession>
<proteinExistence type="inferred from homology"/>
<dbReference type="Pfam" id="PF23032">
    <property type="entry name" value="GBD_ELAPOR1-like_3rd"/>
    <property type="match status" value="1"/>
</dbReference>
<dbReference type="SUPFAM" id="SSF57184">
    <property type="entry name" value="Growth factor receptor domain"/>
    <property type="match status" value="1"/>
</dbReference>
<feature type="transmembrane region" description="Helical" evidence="7">
    <location>
        <begin position="12"/>
        <end position="28"/>
    </location>
</feature>
<evidence type="ECO:0000256" key="6">
    <source>
        <dbReference type="ARBA" id="ARBA00023180"/>
    </source>
</evidence>
<protein>
    <recommendedName>
        <fullName evidence="8">MRH domain-containing protein</fullName>
    </recommendedName>
</protein>
<keyword evidence="7" id="KW-0812">Transmembrane</keyword>
<evidence type="ECO:0000256" key="5">
    <source>
        <dbReference type="ARBA" id="ARBA00023157"/>
    </source>
</evidence>
<dbReference type="InterPro" id="IPR009030">
    <property type="entry name" value="Growth_fac_rcpt_cys_sf"/>
</dbReference>
<dbReference type="PANTHER" id="PTHR22727">
    <property type="entry name" value="PROTEIN CBG13728"/>
    <property type="match status" value="1"/>
</dbReference>
<organism evidence="9 10">
    <name type="scientific">Trichinella murrelli</name>
    <dbReference type="NCBI Taxonomy" id="144512"/>
    <lineage>
        <taxon>Eukaryota</taxon>
        <taxon>Metazoa</taxon>
        <taxon>Ecdysozoa</taxon>
        <taxon>Nematoda</taxon>
        <taxon>Enoplea</taxon>
        <taxon>Dorylaimia</taxon>
        <taxon>Trichinellida</taxon>
        <taxon>Trichinellidae</taxon>
        <taxon>Trichinella</taxon>
    </lineage>
</organism>
<feature type="domain" description="MRH" evidence="8">
    <location>
        <begin position="581"/>
        <end position="770"/>
    </location>
</feature>
<comment type="caution">
    <text evidence="9">The sequence shown here is derived from an EMBL/GenBank/DDBJ whole genome shotgun (WGS) entry which is preliminary data.</text>
</comment>
<dbReference type="AlphaFoldDB" id="A0A0V0U9T8"/>